<dbReference type="InterPro" id="IPR017907">
    <property type="entry name" value="Znf_RING_CS"/>
</dbReference>
<dbReference type="InterPro" id="IPR040380">
    <property type="entry name" value="HAKAI-like_RING-HC"/>
</dbReference>
<dbReference type="Pfam" id="PF05221">
    <property type="entry name" value="AdoHcyase"/>
    <property type="match status" value="2"/>
</dbReference>
<evidence type="ECO:0000256" key="9">
    <source>
        <dbReference type="ARBA" id="ARBA00034527"/>
    </source>
</evidence>
<dbReference type="PROSITE" id="PS00518">
    <property type="entry name" value="ZF_RING_1"/>
    <property type="match status" value="1"/>
</dbReference>
<dbReference type="HAMAP" id="MF_00563">
    <property type="entry name" value="AdoHcyase"/>
    <property type="match status" value="1"/>
</dbReference>
<dbReference type="InterPro" id="IPR035899">
    <property type="entry name" value="DBL_dom_sf"/>
</dbReference>
<dbReference type="SMART" id="SM00997">
    <property type="entry name" value="AdoHcyase_NAD"/>
    <property type="match status" value="1"/>
</dbReference>
<dbReference type="InterPro" id="IPR015878">
    <property type="entry name" value="Ado_hCys_hydrolase_NAD-bd"/>
</dbReference>
<dbReference type="SUPFAM" id="SSF57850">
    <property type="entry name" value="RING/U-box"/>
    <property type="match status" value="1"/>
</dbReference>
<dbReference type="Gene3D" id="1.20.900.10">
    <property type="entry name" value="Dbl homology (DH) domain"/>
    <property type="match status" value="1"/>
</dbReference>
<dbReference type="InterPro" id="IPR042172">
    <property type="entry name" value="Adenosylhomocyst_ase-like_sf"/>
</dbReference>
<keyword evidence="3 11" id="KW-0554">One-carbon metabolism</keyword>
<dbReference type="InterPro" id="IPR000043">
    <property type="entry name" value="Adenosylhomocysteinase-like"/>
</dbReference>
<evidence type="ECO:0000256" key="10">
    <source>
        <dbReference type="PROSITE-ProRule" id="PRU00175"/>
    </source>
</evidence>
<evidence type="ECO:0000256" key="8">
    <source>
        <dbReference type="ARBA" id="ARBA00023027"/>
    </source>
</evidence>
<dbReference type="Proteomes" id="UP001372834">
    <property type="component" value="Unassembled WGS sequence"/>
</dbReference>
<dbReference type="PROSITE" id="PS00738">
    <property type="entry name" value="ADOHCYASE_1"/>
    <property type="match status" value="1"/>
</dbReference>
<proteinExistence type="inferred from homology"/>
<evidence type="ECO:0000259" key="14">
    <source>
        <dbReference type="PROSITE" id="PS50010"/>
    </source>
</evidence>
<keyword evidence="8 11" id="KW-0520">NAD</keyword>
<dbReference type="InterPro" id="IPR013083">
    <property type="entry name" value="Znf_RING/FYVE/PHD"/>
</dbReference>
<evidence type="ECO:0000256" key="13">
    <source>
        <dbReference type="SAM" id="MobiDB-lite"/>
    </source>
</evidence>
<evidence type="ECO:0000256" key="1">
    <source>
        <dbReference type="ARBA" id="ARBA00005195"/>
    </source>
</evidence>
<dbReference type="PROSITE" id="PS50010">
    <property type="entry name" value="DH_2"/>
    <property type="match status" value="1"/>
</dbReference>
<dbReference type="GO" id="GO:0006730">
    <property type="term" value="P:one-carbon metabolic process"/>
    <property type="evidence" value="ECO:0007669"/>
    <property type="project" value="UniProtKB-KW"/>
</dbReference>
<dbReference type="SMART" id="SM00184">
    <property type="entry name" value="RING"/>
    <property type="match status" value="1"/>
</dbReference>
<dbReference type="PROSITE" id="PS00739">
    <property type="entry name" value="ADOHCYASE_2"/>
    <property type="match status" value="1"/>
</dbReference>
<evidence type="ECO:0000256" key="11">
    <source>
        <dbReference type="RuleBase" id="RU000548"/>
    </source>
</evidence>
<comment type="caution">
    <text evidence="16">The sequence shown here is derived from an EMBL/GenBank/DDBJ whole genome shotgun (WGS) entry which is preliminary data.</text>
</comment>
<keyword evidence="4" id="KW-0479">Metal-binding</keyword>
<dbReference type="CDD" id="cd00160">
    <property type="entry name" value="RhoGEF"/>
    <property type="match status" value="1"/>
</dbReference>
<evidence type="ECO:0000256" key="12">
    <source>
        <dbReference type="RuleBase" id="RU004166"/>
    </source>
</evidence>
<dbReference type="CDD" id="cd00401">
    <property type="entry name" value="SAHH"/>
    <property type="match status" value="1"/>
</dbReference>
<dbReference type="EMBL" id="JAWJWE010000038">
    <property type="protein sequence ID" value="KAK6622590.1"/>
    <property type="molecule type" value="Genomic_DNA"/>
</dbReference>
<dbReference type="Pfam" id="PF00670">
    <property type="entry name" value="AdoHcyase_NAD"/>
    <property type="match status" value="1"/>
</dbReference>
<dbReference type="SMART" id="SM00996">
    <property type="entry name" value="AdoHcyase"/>
    <property type="match status" value="1"/>
</dbReference>
<dbReference type="GO" id="GO:0005829">
    <property type="term" value="C:cytosol"/>
    <property type="evidence" value="ECO:0007669"/>
    <property type="project" value="TreeGrafter"/>
</dbReference>
<dbReference type="EC" id="3.13.2.1" evidence="9 11"/>
<evidence type="ECO:0000259" key="15">
    <source>
        <dbReference type="PROSITE" id="PS50089"/>
    </source>
</evidence>
<dbReference type="InterPro" id="IPR041042">
    <property type="entry name" value="Znf_Hakai"/>
</dbReference>
<dbReference type="FunFam" id="3.40.50.1480:FF:000004">
    <property type="entry name" value="Adenosylhomocysteinase"/>
    <property type="match status" value="1"/>
</dbReference>
<feature type="domain" description="DH" evidence="14">
    <location>
        <begin position="593"/>
        <end position="774"/>
    </location>
</feature>
<dbReference type="GO" id="GO:0004013">
    <property type="term" value="F:adenosylhomocysteinase activity"/>
    <property type="evidence" value="ECO:0007669"/>
    <property type="project" value="UniProtKB-EC"/>
</dbReference>
<reference evidence="16 17" key="1">
    <citation type="submission" date="2023-10" db="EMBL/GenBank/DDBJ databases">
        <title>Genomes of two closely related lineages of the louse Polyplax serrata with different host specificities.</title>
        <authorList>
            <person name="Martinu J."/>
            <person name="Tarabai H."/>
            <person name="Stefka J."/>
            <person name="Hypsa V."/>
        </authorList>
    </citation>
    <scope>NUCLEOTIDE SEQUENCE [LARGE SCALE GENOMIC DNA]</scope>
    <source>
        <strain evidence="16">HR10_N</strain>
    </source>
</reference>
<dbReference type="SUPFAM" id="SSF52283">
    <property type="entry name" value="Formate/glycerate dehydrogenase catalytic domain-like"/>
    <property type="match status" value="1"/>
</dbReference>
<dbReference type="PANTHER" id="PTHR23420">
    <property type="entry name" value="ADENOSYLHOMOCYSTEINASE"/>
    <property type="match status" value="1"/>
</dbReference>
<dbReference type="AlphaFoldDB" id="A0AAN8NTK3"/>
<dbReference type="Pfam" id="PF00621">
    <property type="entry name" value="RhoGEF"/>
    <property type="match status" value="1"/>
</dbReference>
<protein>
    <recommendedName>
        <fullName evidence="9 11">Adenosylhomocysteinase</fullName>
        <ecNumber evidence="9 11">3.13.2.1</ecNumber>
    </recommendedName>
</protein>
<feature type="compositionally biased region" description="Polar residues" evidence="13">
    <location>
        <begin position="1073"/>
        <end position="1093"/>
    </location>
</feature>
<dbReference type="SMART" id="SM00325">
    <property type="entry name" value="RhoGEF"/>
    <property type="match status" value="1"/>
</dbReference>
<dbReference type="NCBIfam" id="NF004005">
    <property type="entry name" value="PRK05476.2-3"/>
    <property type="match status" value="1"/>
</dbReference>
<evidence type="ECO:0000256" key="3">
    <source>
        <dbReference type="ARBA" id="ARBA00022563"/>
    </source>
</evidence>
<dbReference type="NCBIfam" id="TIGR00936">
    <property type="entry name" value="ahcY"/>
    <property type="match status" value="1"/>
</dbReference>
<evidence type="ECO:0000313" key="17">
    <source>
        <dbReference type="Proteomes" id="UP001372834"/>
    </source>
</evidence>
<dbReference type="GO" id="GO:0033353">
    <property type="term" value="P:S-adenosylmethionine cycle"/>
    <property type="evidence" value="ECO:0007669"/>
    <property type="project" value="TreeGrafter"/>
</dbReference>
<evidence type="ECO:0000256" key="4">
    <source>
        <dbReference type="ARBA" id="ARBA00022723"/>
    </source>
</evidence>
<evidence type="ECO:0000256" key="2">
    <source>
        <dbReference type="ARBA" id="ARBA00007122"/>
    </source>
</evidence>
<evidence type="ECO:0000256" key="7">
    <source>
        <dbReference type="ARBA" id="ARBA00022833"/>
    </source>
</evidence>
<organism evidence="16 17">
    <name type="scientific">Polyplax serrata</name>
    <name type="common">Common mouse louse</name>
    <dbReference type="NCBI Taxonomy" id="468196"/>
    <lineage>
        <taxon>Eukaryota</taxon>
        <taxon>Metazoa</taxon>
        <taxon>Ecdysozoa</taxon>
        <taxon>Arthropoda</taxon>
        <taxon>Hexapoda</taxon>
        <taxon>Insecta</taxon>
        <taxon>Pterygota</taxon>
        <taxon>Neoptera</taxon>
        <taxon>Paraneoptera</taxon>
        <taxon>Psocodea</taxon>
        <taxon>Troctomorpha</taxon>
        <taxon>Phthiraptera</taxon>
        <taxon>Anoplura</taxon>
        <taxon>Polyplacidae</taxon>
        <taxon>Polyplax</taxon>
    </lineage>
</organism>
<evidence type="ECO:0000256" key="6">
    <source>
        <dbReference type="ARBA" id="ARBA00022801"/>
    </source>
</evidence>
<dbReference type="Gene3D" id="3.40.50.720">
    <property type="entry name" value="NAD(P)-binding Rossmann-like Domain"/>
    <property type="match status" value="1"/>
</dbReference>
<keyword evidence="5 10" id="KW-0863">Zinc-finger</keyword>
<comment type="pathway">
    <text evidence="1 11">Amino-acid biosynthesis; L-homocysteine biosynthesis; L-homocysteine from S-adenosyl-L-homocysteine: step 1/1.</text>
</comment>
<dbReference type="Pfam" id="PF18408">
    <property type="entry name" value="zf_Hakai"/>
    <property type="match status" value="1"/>
</dbReference>
<comment type="similarity">
    <text evidence="2 12">Belongs to the adenosylhomocysteinase family.</text>
</comment>
<dbReference type="InterPro" id="IPR036291">
    <property type="entry name" value="NAD(P)-bd_dom_sf"/>
</dbReference>
<dbReference type="InterPro" id="IPR001841">
    <property type="entry name" value="Znf_RING"/>
</dbReference>
<dbReference type="Gene3D" id="3.30.40.10">
    <property type="entry name" value="Zinc/RING finger domain, C3HC4 (zinc finger)"/>
    <property type="match status" value="1"/>
</dbReference>
<accession>A0AAN8NTK3</accession>
<evidence type="ECO:0000313" key="16">
    <source>
        <dbReference type="EMBL" id="KAK6622590.1"/>
    </source>
</evidence>
<dbReference type="Gene3D" id="6.10.140.2210">
    <property type="match status" value="1"/>
</dbReference>
<evidence type="ECO:0000256" key="5">
    <source>
        <dbReference type="ARBA" id="ARBA00022771"/>
    </source>
</evidence>
<dbReference type="PROSITE" id="PS50089">
    <property type="entry name" value="ZF_RING_2"/>
    <property type="match status" value="1"/>
</dbReference>
<dbReference type="Gene3D" id="3.40.50.1480">
    <property type="entry name" value="Adenosylhomocysteinase-like"/>
    <property type="match status" value="3"/>
</dbReference>
<comment type="catalytic activity">
    <reaction evidence="11">
        <text>S-adenosyl-L-homocysteine + H2O = L-homocysteine + adenosine</text>
        <dbReference type="Rhea" id="RHEA:21708"/>
        <dbReference type="ChEBI" id="CHEBI:15377"/>
        <dbReference type="ChEBI" id="CHEBI:16335"/>
        <dbReference type="ChEBI" id="CHEBI:57856"/>
        <dbReference type="ChEBI" id="CHEBI:58199"/>
        <dbReference type="EC" id="3.13.2.1"/>
    </reaction>
</comment>
<keyword evidence="6 11" id="KW-0378">Hydrolase</keyword>
<dbReference type="FunFam" id="3.40.50.720:FF:000004">
    <property type="entry name" value="Adenosylhomocysteinase"/>
    <property type="match status" value="1"/>
</dbReference>
<dbReference type="SUPFAM" id="SSF48065">
    <property type="entry name" value="DBL homology domain (DH-domain)"/>
    <property type="match status" value="1"/>
</dbReference>
<dbReference type="GO" id="GO:0005085">
    <property type="term" value="F:guanyl-nucleotide exchange factor activity"/>
    <property type="evidence" value="ECO:0007669"/>
    <property type="project" value="InterPro"/>
</dbReference>
<dbReference type="SUPFAM" id="SSF51735">
    <property type="entry name" value="NAD(P)-binding Rossmann-fold domains"/>
    <property type="match status" value="1"/>
</dbReference>
<dbReference type="InterPro" id="IPR000219">
    <property type="entry name" value="DH_dom"/>
</dbReference>
<dbReference type="GO" id="GO:0008270">
    <property type="term" value="F:zinc ion binding"/>
    <property type="evidence" value="ECO:0007669"/>
    <property type="project" value="UniProtKB-KW"/>
</dbReference>
<dbReference type="CDD" id="cd16508">
    <property type="entry name" value="RING-HC_HAKAI-like"/>
    <property type="match status" value="1"/>
</dbReference>
<dbReference type="PANTHER" id="PTHR23420:SF0">
    <property type="entry name" value="ADENOSYLHOMOCYSTEINASE"/>
    <property type="match status" value="1"/>
</dbReference>
<dbReference type="InterPro" id="IPR020082">
    <property type="entry name" value="S-Ado-L-homoCys_hydrolase_CS"/>
</dbReference>
<feature type="domain" description="RING-type" evidence="15">
    <location>
        <begin position="878"/>
        <end position="914"/>
    </location>
</feature>
<sequence length="1093" mass="123715">MSTKLPYKVADVSLADFGRKEIMLAENEMPGLIALRSKYGHLKPLKGAKIAGSLHMTIQTAVLIETLIELGAEVRWSSSNIFSTQDHAAAALAAQGIPIFAWKGETDEEYVWCLEQTLVFEDGTPLNMILDDGGDLTKLVHYKYPQYLTGIRGLSEETTTGVHNLYIMLKENRLKVPAINVNDSVTKSKFDNLYGCRESLIDGIKRATDIMLAGKVSVVAGYGDVGKGCAASLRAFGSRVLITEIDPINALQAAMEGYEVTTMEEAAKEGQIFVTTTGCKNIIVDKHFMEMKNDSILCNIGHFDCEIDVHWLEKNALEKTNIKPQVDRFKLPNGRYIILLCEGRLVNLGCATGHPSFVMSNSFSNQVLAQMALWTKPQDYPLGVHMLPKKLDEEVAALHLNHVGVKLTKLTEEQAQYIGVDVNGPYKPAHYHLTNEELVRSLRENCSRKRCETDTPKREFNLFEEYNQAFKDLFENISLDLEIKLIKSESKKLFCHKNEKDVYLNCFGTRTNLPINGSLRLVEDERRLSNCSPNVQSKRNIQLDYLKLSPAETDQHVNHVQYYVEDGESEGSVNIEVQKPSVLHGNGRKSLRYMNWVLKEIVETEKVYVEDLGQIIEGYLLKWRALPKFCLTNHLDNLFGNIEAVFTFSRSFFQQLNECAFDPLKTAHCFIKNTSGFSVYVDYCTKYASTLNLLADLLREKQVDELFRERQSALGHDLPLSSYLLKPVQRILKYHLLLRNVFREYSKLFNDDGTQEILLALKTMSDIAKNINDMKKQQEQKRPVDEIKCFLRGLKIDHKQETTPVHEDEHQVLSPSKELHSDNQALQKIDMEADISQLEAPTFTTINRGPPEAMLRLRWGHPVNLLGEKVLNPMIHCCDVCLHPVLIYGRMIPCKHVFCLSCAKAQSTECPRCKEKLLRVEETSLGSLFMCTHGGSRYGNNGCGRTYLSERDLQAHINHRHVSAQQGDDHINTQFPMHGAQKVGDIQNKSDMRPQGSNPTSFYENEKPKIFDEAECLNYPSVRNRDSGNALSRSSNLITVPLQGQSQDPYYLGYNASGYYASSYHEYTPPAPSQTDVSVSSHQPWTSNQQFYG</sequence>
<feature type="region of interest" description="Disordered" evidence="13">
    <location>
        <begin position="1069"/>
        <end position="1093"/>
    </location>
</feature>
<comment type="cofactor">
    <cofactor evidence="11">
        <name>NAD(+)</name>
        <dbReference type="ChEBI" id="CHEBI:57540"/>
    </cofactor>
    <text evidence="11">Binds 1 NAD(+) per subunit.</text>
</comment>
<name>A0AAN8NTK3_POLSC</name>
<gene>
    <name evidence="16" type="ORF">RUM43_008432</name>
</gene>
<keyword evidence="7" id="KW-0862">Zinc</keyword>